<evidence type="ECO:0000313" key="2">
    <source>
        <dbReference type="Proteomes" id="UP000539313"/>
    </source>
</evidence>
<evidence type="ECO:0000313" key="1">
    <source>
        <dbReference type="EMBL" id="MBA9005576.1"/>
    </source>
</evidence>
<accession>A0A7W3N115</accession>
<dbReference type="PANTHER" id="PTHR38479">
    <property type="entry name" value="LMO0824 PROTEIN"/>
    <property type="match status" value="1"/>
</dbReference>
<protein>
    <recommendedName>
        <fullName evidence="3">Winged helix DNA-binding domain-containing protein</fullName>
    </recommendedName>
</protein>
<reference evidence="1 2" key="1">
    <citation type="submission" date="2020-08" db="EMBL/GenBank/DDBJ databases">
        <title>Sequencing the genomes of 1000 actinobacteria strains.</title>
        <authorList>
            <person name="Klenk H.-P."/>
        </authorList>
    </citation>
    <scope>NUCLEOTIDE SEQUENCE [LARGE SCALE GENOMIC DNA]</scope>
    <source>
        <strain evidence="1 2">DSM 45823</strain>
    </source>
</reference>
<dbReference type="Pfam" id="PF06224">
    <property type="entry name" value="AlkZ-like"/>
    <property type="match status" value="1"/>
</dbReference>
<evidence type="ECO:0008006" key="3">
    <source>
        <dbReference type="Google" id="ProtNLM"/>
    </source>
</evidence>
<gene>
    <name evidence="1" type="ORF">HNR21_004458</name>
</gene>
<dbReference type="PANTHER" id="PTHR38479:SF2">
    <property type="entry name" value="WINGED HELIX DNA-BINDING DOMAIN-CONTAINING PROTEIN"/>
    <property type="match status" value="1"/>
</dbReference>
<dbReference type="InterPro" id="IPR009351">
    <property type="entry name" value="AlkZ-like"/>
</dbReference>
<dbReference type="AlphaFoldDB" id="A0A7W3N115"/>
<dbReference type="Proteomes" id="UP000539313">
    <property type="component" value="Unassembled WGS sequence"/>
</dbReference>
<dbReference type="EMBL" id="JACJII010000001">
    <property type="protein sequence ID" value="MBA9005576.1"/>
    <property type="molecule type" value="Genomic_DNA"/>
</dbReference>
<keyword evidence="2" id="KW-1185">Reference proteome</keyword>
<name>A0A7W3N115_9ACTN</name>
<organism evidence="1 2">
    <name type="scientific">Thermomonospora cellulosilytica</name>
    <dbReference type="NCBI Taxonomy" id="1411118"/>
    <lineage>
        <taxon>Bacteria</taxon>
        <taxon>Bacillati</taxon>
        <taxon>Actinomycetota</taxon>
        <taxon>Actinomycetes</taxon>
        <taxon>Streptosporangiales</taxon>
        <taxon>Thermomonosporaceae</taxon>
        <taxon>Thermomonospora</taxon>
    </lineage>
</organism>
<sequence length="384" mass="42774">MPDGQVIGQRALNRATLARQMLLERSALPVTEVIERLAGLQAQTPHSWYLGLWNRVAGFRPEQAADLLPSREAVRIALMRSTIHLVTARDCRWLRPLVQVVIERGTLGAFGRDLAGLDRAEVAAVGRALVEERPLTPAALGARLAEHGRAAGWGERPAASLAQAIRMWVPLVQVPPRGVWGRSGPVAHTSAESWLGAPLAEDPPVEDLVLRYLAAFGPASVKDVQTWSGLTRLREVVERLRPRLVTFRAEDGRELFDLPDAPRPDPGVPAPVRFMYDFDNLFLSHADRTRVITPAYRRQVFPRNVQPCLLLVDGVTEGVWKIVRDRDAATLVVRPFRRLTRAEYTEVAEEGARMLEFAEADAAFRDVRFIAHDSDETPWTAGLR</sequence>
<proteinExistence type="predicted"/>
<dbReference type="RefSeq" id="WP_182706725.1">
    <property type="nucleotide sequence ID" value="NZ_JACJII010000001.1"/>
</dbReference>
<comment type="caution">
    <text evidence="1">The sequence shown here is derived from an EMBL/GenBank/DDBJ whole genome shotgun (WGS) entry which is preliminary data.</text>
</comment>